<proteinExistence type="predicted"/>
<keyword evidence="1" id="KW-0812">Transmembrane</keyword>
<dbReference type="GeneID" id="83704217"/>
<gene>
    <name evidence="2" type="ORF">NCTC12092_00323</name>
</gene>
<dbReference type="EMBL" id="UHFF01000002">
    <property type="protein sequence ID" value="SUN44993.1"/>
    <property type="molecule type" value="Genomic_DNA"/>
</dbReference>
<organism evidence="2 3">
    <name type="scientific">Streptococcus equi subsp. equi</name>
    <dbReference type="NCBI Taxonomy" id="148942"/>
    <lineage>
        <taxon>Bacteria</taxon>
        <taxon>Bacillati</taxon>
        <taxon>Bacillota</taxon>
        <taxon>Bacilli</taxon>
        <taxon>Lactobacillales</taxon>
        <taxon>Streptococcaceae</taxon>
        <taxon>Streptococcus</taxon>
    </lineage>
</organism>
<evidence type="ECO:0000313" key="3">
    <source>
        <dbReference type="Proteomes" id="UP000254461"/>
    </source>
</evidence>
<feature type="transmembrane region" description="Helical" evidence="1">
    <location>
        <begin position="102"/>
        <end position="120"/>
    </location>
</feature>
<reference evidence="2 3" key="1">
    <citation type="submission" date="2018-06" db="EMBL/GenBank/DDBJ databases">
        <authorList>
            <consortium name="Pathogen Informatics"/>
            <person name="Doyle S."/>
        </authorList>
    </citation>
    <scope>NUCLEOTIDE SEQUENCE [LARGE SCALE GENOMIC DNA]</scope>
    <source>
        <strain evidence="2 3">NCTC12092</strain>
    </source>
</reference>
<feature type="transmembrane region" description="Helical" evidence="1">
    <location>
        <begin position="67"/>
        <end position="90"/>
    </location>
</feature>
<evidence type="ECO:0000256" key="1">
    <source>
        <dbReference type="SAM" id="Phobius"/>
    </source>
</evidence>
<evidence type="ECO:0000313" key="2">
    <source>
        <dbReference type="EMBL" id="SUN44993.1"/>
    </source>
</evidence>
<sequence length="161" mass="17912">MISYEQVRQALRTSTITIIIINAISMVITLFGLAGIFFLKSQLDKPEFRAQFSAEQLSLFEVGISPFTIFMSVISLGLVVLTTVLCGFNLSKIKQGTTVSYVPYIIGIVLYLISIVSQLFSQIEPVSIIIVLAELALYGFAFYKAKTLNEKDKDKPQSIEE</sequence>
<feature type="transmembrane region" description="Helical" evidence="1">
    <location>
        <begin position="126"/>
        <end position="143"/>
    </location>
</feature>
<feature type="transmembrane region" description="Helical" evidence="1">
    <location>
        <begin position="16"/>
        <end position="39"/>
    </location>
</feature>
<name>A0A380JQH3_9STRE</name>
<dbReference type="Proteomes" id="UP000254461">
    <property type="component" value="Unassembled WGS sequence"/>
</dbReference>
<keyword evidence="1" id="KW-1133">Transmembrane helix</keyword>
<dbReference type="AlphaFoldDB" id="A0A380JQH3"/>
<protein>
    <submittedName>
        <fullName evidence="2">Membrane protein</fullName>
    </submittedName>
</protein>
<keyword evidence="1" id="KW-0472">Membrane</keyword>
<dbReference type="RefSeq" id="WP_115250592.1">
    <property type="nucleotide sequence ID" value="NZ_UHFF01000002.1"/>
</dbReference>
<accession>A0A380JQH3</accession>